<dbReference type="PANTHER" id="PTHR43226">
    <property type="entry name" value="XAA-PRO AMINOPEPTIDASE 3"/>
    <property type="match status" value="1"/>
</dbReference>
<dbReference type="GO" id="GO:0005739">
    <property type="term" value="C:mitochondrion"/>
    <property type="evidence" value="ECO:0007669"/>
    <property type="project" value="TreeGrafter"/>
</dbReference>
<keyword evidence="7" id="KW-0031">Aminopeptidase</keyword>
<dbReference type="SMART" id="SM01011">
    <property type="entry name" value="AMP_N"/>
    <property type="match status" value="1"/>
</dbReference>
<dbReference type="AlphaFoldDB" id="A0A504YDV5"/>
<keyword evidence="7" id="KW-0645">Protease</keyword>
<evidence type="ECO:0000313" key="8">
    <source>
        <dbReference type="Proteomes" id="UP000316759"/>
    </source>
</evidence>
<dbReference type="SUPFAM" id="SSF55920">
    <property type="entry name" value="Creatinase/aminopeptidase"/>
    <property type="match status" value="1"/>
</dbReference>
<evidence type="ECO:0000256" key="5">
    <source>
        <dbReference type="ARBA" id="ARBA00023211"/>
    </source>
</evidence>
<dbReference type="EMBL" id="SUNJ01014049">
    <property type="protein sequence ID" value="TPP56808.1"/>
    <property type="molecule type" value="Genomic_DNA"/>
</dbReference>
<evidence type="ECO:0000259" key="6">
    <source>
        <dbReference type="SMART" id="SM01011"/>
    </source>
</evidence>
<dbReference type="GO" id="GO:0030145">
    <property type="term" value="F:manganese ion binding"/>
    <property type="evidence" value="ECO:0007669"/>
    <property type="project" value="InterPro"/>
</dbReference>
<sequence>MLGFTGRILASQCNSCTLYRTLTSCITVPKSEYVIRRQRLAASIARDVSLKSDTSSRHLIVLPSAELQYMAYHIPYPFLQDSNFMYFTGLKEVIGALMLAVTIQPNGITDPCYTSEEHLFIEVRTPHEEIWDGPTMSESAVSELTGIQCTSSLKELPAFLRHSSKNATLWYAPLMESESDKRPLNKLVLSEIFKIKDTVRKVFSPQPFIDRLRLVKSENEIRCLKLAATTTADCLIKTMKASRPGVTEDFIRCKLEYESGIRGVTLGYPPVVAGADRANVIHYLRNNHTIEDGDLVLVDVGCRLEGYTADLTRTWPINGRFSSIQLVLYEILIETIEKCSNMATPDRSLSDIHHIMLEELRKHLVNERILPKEDSEALVQKICPHHVGHYLGLDIHDTPTIPYSRRLEPGIVFPLEPGIYLPHDLVKFRVLKECIGIGMRLEDDFVINKSGKAESLCGNLPRDPSALESVVSSEIRTQSSKQVL</sequence>
<dbReference type="Gene3D" id="3.40.350.10">
    <property type="entry name" value="Creatinase/prolidase N-terminal domain"/>
    <property type="match status" value="1"/>
</dbReference>
<dbReference type="Proteomes" id="UP000316759">
    <property type="component" value="Unassembled WGS sequence"/>
</dbReference>
<keyword evidence="4" id="KW-0378">Hydrolase</keyword>
<dbReference type="GO" id="GO:0006508">
    <property type="term" value="P:proteolysis"/>
    <property type="evidence" value="ECO:0007669"/>
    <property type="project" value="TreeGrafter"/>
</dbReference>
<dbReference type="InterPro" id="IPR029149">
    <property type="entry name" value="Creatin/AminoP/Spt16_N"/>
</dbReference>
<evidence type="ECO:0000313" key="7">
    <source>
        <dbReference type="EMBL" id="TPP56808.1"/>
    </source>
</evidence>
<evidence type="ECO:0000256" key="3">
    <source>
        <dbReference type="ARBA" id="ARBA00022723"/>
    </source>
</evidence>
<gene>
    <name evidence="7" type="ORF">FGIG_05242</name>
</gene>
<dbReference type="InterPro" id="IPR052433">
    <property type="entry name" value="X-Pro_dipept-like"/>
</dbReference>
<dbReference type="Pfam" id="PF00557">
    <property type="entry name" value="Peptidase_M24"/>
    <property type="match status" value="1"/>
</dbReference>
<dbReference type="InterPro" id="IPR000994">
    <property type="entry name" value="Pept_M24"/>
</dbReference>
<evidence type="ECO:0000256" key="2">
    <source>
        <dbReference type="ARBA" id="ARBA00008766"/>
    </source>
</evidence>
<reference evidence="7 8" key="1">
    <citation type="submission" date="2019-04" db="EMBL/GenBank/DDBJ databases">
        <title>Annotation for the trematode Fasciola gigantica.</title>
        <authorList>
            <person name="Choi Y.-J."/>
        </authorList>
    </citation>
    <scope>NUCLEOTIDE SEQUENCE [LARGE SCALE GENOMIC DNA]</scope>
    <source>
        <strain evidence="7">Uganda_cow_1</strain>
    </source>
</reference>
<dbReference type="InterPro" id="IPR007865">
    <property type="entry name" value="Aminopep_P_N"/>
</dbReference>
<comment type="caution">
    <text evidence="7">The sequence shown here is derived from an EMBL/GenBank/DDBJ whole genome shotgun (WGS) entry which is preliminary data.</text>
</comment>
<dbReference type="SUPFAM" id="SSF53092">
    <property type="entry name" value="Creatinase/prolidase N-terminal domain"/>
    <property type="match status" value="1"/>
</dbReference>
<name>A0A504YDV5_FASGI</name>
<keyword evidence="3" id="KW-0479">Metal-binding</keyword>
<evidence type="ECO:0000256" key="1">
    <source>
        <dbReference type="ARBA" id="ARBA00001936"/>
    </source>
</evidence>
<proteinExistence type="inferred from homology"/>
<accession>A0A504YDV5</accession>
<dbReference type="STRING" id="46835.A0A504YDV5"/>
<dbReference type="Gene3D" id="3.90.230.10">
    <property type="entry name" value="Creatinase/methionine aminopeptidase superfamily"/>
    <property type="match status" value="1"/>
</dbReference>
<comment type="similarity">
    <text evidence="2">Belongs to the peptidase M24B family.</text>
</comment>
<dbReference type="GO" id="GO:0070006">
    <property type="term" value="F:metalloaminopeptidase activity"/>
    <property type="evidence" value="ECO:0007669"/>
    <property type="project" value="InterPro"/>
</dbReference>
<keyword evidence="8" id="KW-1185">Reference proteome</keyword>
<dbReference type="PRINTS" id="PR00599">
    <property type="entry name" value="MAPEPTIDASE"/>
</dbReference>
<organism evidence="7 8">
    <name type="scientific">Fasciola gigantica</name>
    <name type="common">Giant liver fluke</name>
    <dbReference type="NCBI Taxonomy" id="46835"/>
    <lineage>
        <taxon>Eukaryota</taxon>
        <taxon>Metazoa</taxon>
        <taxon>Spiralia</taxon>
        <taxon>Lophotrochozoa</taxon>
        <taxon>Platyhelminthes</taxon>
        <taxon>Trematoda</taxon>
        <taxon>Digenea</taxon>
        <taxon>Plagiorchiida</taxon>
        <taxon>Echinostomata</taxon>
        <taxon>Echinostomatoidea</taxon>
        <taxon>Fasciolidae</taxon>
        <taxon>Fasciola</taxon>
    </lineage>
</organism>
<protein>
    <submittedName>
        <fullName evidence="7">Xaa-Pro aminopeptidase</fullName>
    </submittedName>
</protein>
<feature type="domain" description="Aminopeptidase P N-terminal" evidence="6">
    <location>
        <begin position="28"/>
        <end position="180"/>
    </location>
</feature>
<keyword evidence="5" id="KW-0464">Manganese</keyword>
<dbReference type="InterPro" id="IPR001714">
    <property type="entry name" value="Pept_M24_MAP"/>
</dbReference>
<dbReference type="Pfam" id="PF05195">
    <property type="entry name" value="AMP_N"/>
    <property type="match status" value="1"/>
</dbReference>
<evidence type="ECO:0000256" key="4">
    <source>
        <dbReference type="ARBA" id="ARBA00022801"/>
    </source>
</evidence>
<dbReference type="OrthoDB" id="4215474at2759"/>
<comment type="cofactor">
    <cofactor evidence="1">
        <name>Mn(2+)</name>
        <dbReference type="ChEBI" id="CHEBI:29035"/>
    </cofactor>
</comment>
<dbReference type="InterPro" id="IPR036005">
    <property type="entry name" value="Creatinase/aminopeptidase-like"/>
</dbReference>
<dbReference type="PANTHER" id="PTHR43226:SF4">
    <property type="entry name" value="XAA-PRO AMINOPEPTIDASE 3"/>
    <property type="match status" value="1"/>
</dbReference>